<dbReference type="GO" id="GO:0004222">
    <property type="term" value="F:metalloendopeptidase activity"/>
    <property type="evidence" value="ECO:0007669"/>
    <property type="project" value="InterPro"/>
</dbReference>
<feature type="binding site" evidence="16">
    <location>
        <position position="331"/>
    </location>
    <ligand>
        <name>Ca(2+)</name>
        <dbReference type="ChEBI" id="CHEBI:29108"/>
        <label>4</label>
    </ligand>
</feature>
<evidence type="ECO:0000256" key="15">
    <source>
        <dbReference type="PIRSR" id="PIRSR621190-1"/>
    </source>
</evidence>
<keyword evidence="24" id="KW-1185">Reference proteome</keyword>
<reference evidence="23 24" key="1">
    <citation type="submission" date="2017-12" db="EMBL/GenBank/DDBJ databases">
        <title>Integrating genomic resources of turbot (Scophthalmus maximus) in depth evaluation of genetic and physical mapping variation across individuals.</title>
        <authorList>
            <person name="Martinez P."/>
        </authorList>
    </citation>
    <scope>NUCLEOTIDE SEQUENCE [LARGE SCALE GENOMIC DNA]</scope>
</reference>
<keyword evidence="6 16" id="KW-0479">Metal-binding</keyword>
<name>A0A2U9B989_SCOMX</name>
<dbReference type="InterPro" id="IPR021190">
    <property type="entry name" value="Pept_M10A"/>
</dbReference>
<dbReference type="Pfam" id="PF01471">
    <property type="entry name" value="PG_binding_1"/>
    <property type="match status" value="1"/>
</dbReference>
<evidence type="ECO:0000256" key="10">
    <source>
        <dbReference type="ARBA" id="ARBA00022833"/>
    </source>
</evidence>
<dbReference type="PANTHER" id="PTHR10201:SF316">
    <property type="entry name" value="STROMELYSIN-2 PRECURSOR"/>
    <property type="match status" value="1"/>
</dbReference>
<feature type="domain" description="Peptidase metallopeptidase" evidence="22">
    <location>
        <begin position="107"/>
        <end position="266"/>
    </location>
</feature>
<dbReference type="CDD" id="cd04278">
    <property type="entry name" value="ZnMc_MMP"/>
    <property type="match status" value="1"/>
</dbReference>
<feature type="repeat" description="Hemopexin" evidence="20">
    <location>
        <begin position="327"/>
        <end position="373"/>
    </location>
</feature>
<evidence type="ECO:0000256" key="5">
    <source>
        <dbReference type="ARBA" id="ARBA00022670"/>
    </source>
</evidence>
<dbReference type="InterPro" id="IPR018487">
    <property type="entry name" value="Hemopexin-like_repeat"/>
</dbReference>
<evidence type="ECO:0000256" key="19">
    <source>
        <dbReference type="PIRSR" id="PIRSR621190-5"/>
    </source>
</evidence>
<dbReference type="GO" id="GO:0030198">
    <property type="term" value="P:extracellular matrix organization"/>
    <property type="evidence" value="ECO:0007669"/>
    <property type="project" value="TreeGrafter"/>
</dbReference>
<keyword evidence="14 17" id="KW-1015">Disulfide bond</keyword>
<feature type="binding site" evidence="16">
    <location>
        <position position="203"/>
    </location>
    <ligand>
        <name>Ca(2+)</name>
        <dbReference type="ChEBI" id="CHEBI:29108"/>
        <label>1</label>
    </ligand>
</feature>
<evidence type="ECO:0000256" key="17">
    <source>
        <dbReference type="PIRSR" id="PIRSR621190-3"/>
    </source>
</evidence>
<feature type="repeat" description="Hemopexin" evidence="20">
    <location>
        <begin position="540"/>
        <end position="588"/>
    </location>
</feature>
<feature type="signal peptide" evidence="21">
    <location>
        <begin position="1"/>
        <end position="21"/>
    </location>
</feature>
<feature type="binding site" evidence="16">
    <location>
        <position position="194"/>
    </location>
    <ligand>
        <name>Ca(2+)</name>
        <dbReference type="ChEBI" id="CHEBI:29108"/>
        <label>2</label>
    </ligand>
</feature>
<keyword evidence="3" id="KW-0964">Secreted</keyword>
<comment type="cofactor">
    <cofactor evidence="16">
        <name>Zn(2+)</name>
        <dbReference type="ChEBI" id="CHEBI:29105"/>
    </cofactor>
    <text evidence="16">Binds 2 Zn(2+) ions per subunit.</text>
</comment>
<feature type="short sequence motif" description="Cysteine switch" evidence="19">
    <location>
        <begin position="92"/>
        <end position="99"/>
    </location>
</feature>
<feature type="binding site" evidence="16">
    <location>
        <position position="224"/>
    </location>
    <ligand>
        <name>Zn(2+)</name>
        <dbReference type="ChEBI" id="CHEBI:29105"/>
        <label>2</label>
        <note>catalytic</note>
    </ligand>
</feature>
<keyword evidence="13" id="KW-0865">Zymogen</keyword>
<dbReference type="InterPro" id="IPR000585">
    <property type="entry name" value="Hemopexin-like_dom"/>
</dbReference>
<evidence type="ECO:0000256" key="21">
    <source>
        <dbReference type="SAM" id="SignalP"/>
    </source>
</evidence>
<feature type="binding site" evidence="16">
    <location>
        <position position="185"/>
    </location>
    <ligand>
        <name>Zn(2+)</name>
        <dbReference type="ChEBI" id="CHEBI:29105"/>
        <label>1</label>
    </ligand>
</feature>
<organism evidence="23 24">
    <name type="scientific">Scophthalmus maximus</name>
    <name type="common">Turbot</name>
    <name type="synonym">Psetta maxima</name>
    <dbReference type="NCBI Taxonomy" id="52904"/>
    <lineage>
        <taxon>Eukaryota</taxon>
        <taxon>Metazoa</taxon>
        <taxon>Chordata</taxon>
        <taxon>Craniata</taxon>
        <taxon>Vertebrata</taxon>
        <taxon>Euteleostomi</taxon>
        <taxon>Actinopterygii</taxon>
        <taxon>Neopterygii</taxon>
        <taxon>Teleostei</taxon>
        <taxon>Neoteleostei</taxon>
        <taxon>Acanthomorphata</taxon>
        <taxon>Carangaria</taxon>
        <taxon>Pleuronectiformes</taxon>
        <taxon>Pleuronectoidei</taxon>
        <taxon>Scophthalmidae</taxon>
        <taxon>Scophthalmus</taxon>
    </lineage>
</organism>
<comment type="similarity">
    <text evidence="2">Belongs to the peptidase M10A family.</text>
</comment>
<keyword evidence="10 16" id="KW-0862">Zinc</keyword>
<dbReference type="InterPro" id="IPR036375">
    <property type="entry name" value="Hemopexin-like_dom_sf"/>
</dbReference>
<dbReference type="SMART" id="SM00235">
    <property type="entry name" value="ZnMc"/>
    <property type="match status" value="1"/>
</dbReference>
<dbReference type="PROSITE" id="PS51642">
    <property type="entry name" value="HEMOPEXIN_2"/>
    <property type="match status" value="5"/>
</dbReference>
<dbReference type="Proteomes" id="UP000246464">
    <property type="component" value="Chromosome 4"/>
</dbReference>
<evidence type="ECO:0000259" key="22">
    <source>
        <dbReference type="SMART" id="SM00235"/>
    </source>
</evidence>
<evidence type="ECO:0000256" key="7">
    <source>
        <dbReference type="ARBA" id="ARBA00022729"/>
    </source>
</evidence>
<gene>
    <name evidence="23" type="ORF">SMAX5B_004871</name>
</gene>
<evidence type="ECO:0000256" key="1">
    <source>
        <dbReference type="ARBA" id="ARBA00004498"/>
    </source>
</evidence>
<sequence length="633" mass="72211">MEGALAVKIVMVVVVVALCGAVPTTSPSQEELSKAQDYLSQFFSDVGVSAPSSVWRSSLDSFEDTLRKMQEFFGMEVTGHLDSNTLEVMAQPRCGFTDVTRYGHFDGQPKWDKTLVTYRITNYTPDLNQGDVDAAIAKALKLYSDITPLDFKQINSGTADIMIIFKRLDHGDFAPFDGQGGVLAHAFSPGEGHGGDTHFDDDEKWTLTSSGANLFLVAAHEFGHALGLAHSQVQTALMFPIYKYVNTEGYKLPDDDRLGIQAIYEPQPRPEPDTEPIPDRCSTNLVFDAATSIRRSLYFFKNGHFWKRSSSWDGITMKSIQSAWPGISNVDAAYEYKKRNKVIFFEGDHYWGIRRNAVLPGYPKPIIDFGFPPYVTKVDAAVHVSDTSKTLLFANNKYWSYNERRGRMDVGYPRHIKTELPGIGYRVDAAFENKGNLYFSSGSRQTEYSYQRRRVIRSLLNYKWMDCKHFWKRSSSWDGITMKSIQSAWPGISNVDAAYEYKKRNKVIFFEGDHYWGIRGDAVLPGYPRPITDFGFPPYVTKVDAAVHVSVTSKTLLFANNKYWSYNERRGRMDFGYPRYIKIELPGIGYRVDAAFENKGNLYFSYGSRQTEYSYQRRRAIRTLLNYKWMDCK</sequence>
<keyword evidence="12" id="KW-0482">Metalloprotease</keyword>
<feature type="repeat" description="Hemopexin" evidence="20">
    <location>
        <begin position="375"/>
        <end position="423"/>
    </location>
</feature>
<feature type="active site" evidence="15">
    <location>
        <position position="221"/>
    </location>
</feature>
<dbReference type="InterPro" id="IPR006026">
    <property type="entry name" value="Peptidase_Metallo"/>
</dbReference>
<evidence type="ECO:0000256" key="4">
    <source>
        <dbReference type="ARBA" id="ARBA00022530"/>
    </source>
</evidence>
<evidence type="ECO:0000256" key="20">
    <source>
        <dbReference type="PROSITE-ProRule" id="PRU01011"/>
    </source>
</evidence>
<protein>
    <submittedName>
        <fullName evidence="23">Matrix metallopeptidase 30</fullName>
    </submittedName>
</protein>
<evidence type="ECO:0000313" key="24">
    <source>
        <dbReference type="Proteomes" id="UP000246464"/>
    </source>
</evidence>
<feature type="binding site" evidence="16">
    <location>
        <position position="198"/>
    </location>
    <ligand>
        <name>Zn(2+)</name>
        <dbReference type="ChEBI" id="CHEBI:29105"/>
        <label>1</label>
    </ligand>
</feature>
<feature type="binding site" evidence="16">
    <location>
        <position position="230"/>
    </location>
    <ligand>
        <name>Zn(2+)</name>
        <dbReference type="ChEBI" id="CHEBI:29105"/>
        <label>2</label>
        <note>catalytic</note>
    </ligand>
</feature>
<feature type="binding site" evidence="16">
    <location>
        <position position="178"/>
    </location>
    <ligand>
        <name>Ca(2+)</name>
        <dbReference type="ChEBI" id="CHEBI:29108"/>
        <label>3</label>
    </ligand>
</feature>
<evidence type="ECO:0000256" key="9">
    <source>
        <dbReference type="ARBA" id="ARBA00022801"/>
    </source>
</evidence>
<feature type="disulfide bond" evidence="17">
    <location>
        <begin position="281"/>
        <end position="467"/>
    </location>
</feature>
<feature type="binding site" evidence="16">
    <location>
        <position position="238"/>
    </location>
    <ligand>
        <name>Zn(2+)</name>
        <dbReference type="ChEBI" id="CHEBI:29105"/>
        <label>2</label>
        <note>catalytic</note>
    </ligand>
</feature>
<dbReference type="GO" id="GO:0031012">
    <property type="term" value="C:extracellular matrix"/>
    <property type="evidence" value="ECO:0007669"/>
    <property type="project" value="InterPro"/>
</dbReference>
<evidence type="ECO:0000256" key="14">
    <source>
        <dbReference type="ARBA" id="ARBA00023157"/>
    </source>
</evidence>
<dbReference type="InterPro" id="IPR033739">
    <property type="entry name" value="M10A_MMP"/>
</dbReference>
<keyword evidence="8" id="KW-0677">Repeat</keyword>
<dbReference type="GO" id="GO:0006508">
    <property type="term" value="P:proteolysis"/>
    <property type="evidence" value="ECO:0007669"/>
    <property type="project" value="UniProtKB-KW"/>
</dbReference>
<dbReference type="FunFam" id="2.110.10.10:FF:000002">
    <property type="entry name" value="Matrix metallopeptidase 3"/>
    <property type="match status" value="2"/>
</dbReference>
<feature type="binding site" evidence="16">
    <location>
        <position position="200"/>
    </location>
    <ligand>
        <name>Ca(2+)</name>
        <dbReference type="ChEBI" id="CHEBI:29108"/>
        <label>3</label>
    </ligand>
</feature>
<feature type="repeat" description="Hemopexin" evidence="20">
    <location>
        <begin position="492"/>
        <end position="538"/>
    </location>
</feature>
<keyword evidence="9" id="KW-0378">Hydrolase</keyword>
<dbReference type="InterPro" id="IPR002477">
    <property type="entry name" value="Peptidoglycan-bd-like"/>
</dbReference>
<dbReference type="AlphaFoldDB" id="A0A2U9B989"/>
<dbReference type="PRINTS" id="PR00138">
    <property type="entry name" value="MATRIXIN"/>
</dbReference>
<feature type="binding site" evidence="16">
    <location>
        <position position="333"/>
    </location>
    <ligand>
        <name>Ca(2+)</name>
        <dbReference type="ChEBI" id="CHEBI:29108"/>
        <label>5</label>
    </ligand>
</feature>
<evidence type="ECO:0000256" key="2">
    <source>
        <dbReference type="ARBA" id="ARBA00010370"/>
    </source>
</evidence>
<keyword evidence="11 16" id="KW-0106">Calcium</keyword>
<feature type="modified residue" description="Phosphotyrosine; by PKDCC" evidence="18">
    <location>
        <position position="362"/>
    </location>
</feature>
<dbReference type="FunFam" id="3.40.390.10:FF:000007">
    <property type="entry name" value="Collagenase 3"/>
    <property type="match status" value="1"/>
</dbReference>
<dbReference type="Gene3D" id="2.110.10.10">
    <property type="entry name" value="Hemopexin-like domain"/>
    <property type="match status" value="2"/>
</dbReference>
<dbReference type="InterPro" id="IPR036365">
    <property type="entry name" value="PGBD-like_sf"/>
</dbReference>
<feature type="binding site" description="in inhibited form" evidence="16">
    <location>
        <position position="94"/>
    </location>
    <ligand>
        <name>Zn(2+)</name>
        <dbReference type="ChEBI" id="CHEBI:29105"/>
        <label>2</label>
        <note>catalytic</note>
    </ligand>
</feature>
<keyword evidence="5" id="KW-0645">Protease</keyword>
<feature type="binding site" evidence="16">
    <location>
        <position position="126"/>
    </location>
    <ligand>
        <name>Ca(2+)</name>
        <dbReference type="ChEBI" id="CHEBI:29108"/>
        <label>1</label>
    </ligand>
</feature>
<accession>A0A2U9B989</accession>
<dbReference type="CDD" id="cd00094">
    <property type="entry name" value="HX"/>
    <property type="match status" value="2"/>
</dbReference>
<dbReference type="SUPFAM" id="SSF55486">
    <property type="entry name" value="Metalloproteases ('zincins'), catalytic domain"/>
    <property type="match status" value="1"/>
</dbReference>
<evidence type="ECO:0000256" key="12">
    <source>
        <dbReference type="ARBA" id="ARBA00023049"/>
    </source>
</evidence>
<dbReference type="SUPFAM" id="SSF47090">
    <property type="entry name" value="PGBD-like"/>
    <property type="match status" value="1"/>
</dbReference>
<dbReference type="GO" id="GO:0030574">
    <property type="term" value="P:collagen catabolic process"/>
    <property type="evidence" value="ECO:0007669"/>
    <property type="project" value="TreeGrafter"/>
</dbReference>
<dbReference type="EMBL" id="CP026246">
    <property type="protein sequence ID" value="AWP00508.1"/>
    <property type="molecule type" value="Genomic_DNA"/>
</dbReference>
<feature type="binding site" evidence="16">
    <location>
        <position position="428"/>
    </location>
    <ligand>
        <name>Ca(2+)</name>
        <dbReference type="ChEBI" id="CHEBI:29108"/>
        <label>4</label>
    </ligand>
</feature>
<feature type="repeat" description="Hemopexin" evidence="20">
    <location>
        <begin position="424"/>
        <end position="467"/>
    </location>
</feature>
<dbReference type="InterPro" id="IPR001818">
    <property type="entry name" value="Pept_M10_metallopeptidase"/>
</dbReference>
<feature type="binding site" evidence="16">
    <location>
        <position position="381"/>
    </location>
    <ligand>
        <name>Ca(2+)</name>
        <dbReference type="ChEBI" id="CHEBI:29108"/>
        <label>5</label>
    </ligand>
</feature>
<feature type="binding site" evidence="16">
    <location>
        <position position="203"/>
    </location>
    <ligand>
        <name>Ca(2+)</name>
        <dbReference type="ChEBI" id="CHEBI:29108"/>
        <label>3</label>
    </ligand>
</feature>
<feature type="binding site" evidence="16">
    <location>
        <position position="220"/>
    </location>
    <ligand>
        <name>Zn(2+)</name>
        <dbReference type="ChEBI" id="CHEBI:29105"/>
        <label>2</label>
        <note>catalytic</note>
    </ligand>
</feature>
<dbReference type="SMART" id="SM00120">
    <property type="entry name" value="HX"/>
    <property type="match status" value="7"/>
</dbReference>
<proteinExistence type="inferred from homology"/>
<comment type="subcellular location">
    <subcellularLocation>
        <location evidence="1">Secreted</location>
        <location evidence="1">Extracellular space</location>
        <location evidence="1">Extracellular matrix</location>
    </subcellularLocation>
</comment>
<dbReference type="Pfam" id="PF00413">
    <property type="entry name" value="Peptidase_M10"/>
    <property type="match status" value="1"/>
</dbReference>
<evidence type="ECO:0000256" key="18">
    <source>
        <dbReference type="PIRSR" id="PIRSR621190-4"/>
    </source>
</evidence>
<feature type="binding site" evidence="16">
    <location>
        <position position="177"/>
    </location>
    <ligand>
        <name>Ca(2+)</name>
        <dbReference type="ChEBI" id="CHEBI:29108"/>
        <label>3</label>
    </ligand>
</feature>
<keyword evidence="7 21" id="KW-0732">Signal</keyword>
<dbReference type="Gene3D" id="3.40.390.10">
    <property type="entry name" value="Collagenase (Catalytic Domain)"/>
    <property type="match status" value="1"/>
</dbReference>
<dbReference type="InterPro" id="IPR024079">
    <property type="entry name" value="MetalloPept_cat_dom_sf"/>
</dbReference>
<dbReference type="GO" id="GO:0008270">
    <property type="term" value="F:zinc ion binding"/>
    <property type="evidence" value="ECO:0007669"/>
    <property type="project" value="InterPro"/>
</dbReference>
<keyword evidence="4" id="KW-0272">Extracellular matrix</keyword>
<dbReference type="PANTHER" id="PTHR10201">
    <property type="entry name" value="MATRIX METALLOPROTEINASE"/>
    <property type="match status" value="1"/>
</dbReference>
<evidence type="ECO:0000256" key="11">
    <source>
        <dbReference type="ARBA" id="ARBA00022837"/>
    </source>
</evidence>
<dbReference type="SUPFAM" id="SSF50923">
    <property type="entry name" value="Hemopexin-like domain"/>
    <property type="match status" value="2"/>
</dbReference>
<evidence type="ECO:0000256" key="13">
    <source>
        <dbReference type="ARBA" id="ARBA00023145"/>
    </source>
</evidence>
<feature type="binding site" evidence="16">
    <location>
        <position position="288"/>
    </location>
    <ligand>
        <name>Ca(2+)</name>
        <dbReference type="ChEBI" id="CHEBI:29108"/>
        <label>4</label>
    </ligand>
</feature>
<feature type="binding site" evidence="16">
    <location>
        <position position="170"/>
    </location>
    <ligand>
        <name>Zn(2+)</name>
        <dbReference type="ChEBI" id="CHEBI:29105"/>
        <label>1</label>
    </ligand>
</feature>
<evidence type="ECO:0000256" key="6">
    <source>
        <dbReference type="ARBA" id="ARBA00022723"/>
    </source>
</evidence>
<evidence type="ECO:0000256" key="8">
    <source>
        <dbReference type="ARBA" id="ARBA00022737"/>
    </source>
</evidence>
<feature type="binding site" evidence="16">
    <location>
        <position position="196"/>
    </location>
    <ligand>
        <name>Ca(2+)</name>
        <dbReference type="ChEBI" id="CHEBI:29108"/>
        <label>2</label>
    </ligand>
</feature>
<comment type="cofactor">
    <cofactor evidence="16">
        <name>Ca(2+)</name>
        <dbReference type="ChEBI" id="CHEBI:29108"/>
    </cofactor>
    <text evidence="16">Can bind about 5 Ca(2+) ions per subunit.</text>
</comment>
<dbReference type="STRING" id="52904.ENSSMAP00000003394"/>
<evidence type="ECO:0000256" key="16">
    <source>
        <dbReference type="PIRSR" id="PIRSR621190-2"/>
    </source>
</evidence>
<feature type="binding site" evidence="16">
    <location>
        <position position="201"/>
    </location>
    <ligand>
        <name>Ca(2+)</name>
        <dbReference type="ChEBI" id="CHEBI:29108"/>
        <label>1</label>
    </ligand>
</feature>
<dbReference type="Pfam" id="PF00045">
    <property type="entry name" value="Hemopexin"/>
    <property type="match status" value="5"/>
</dbReference>
<feature type="binding site" evidence="16">
    <location>
        <position position="172"/>
    </location>
    <ligand>
        <name>Zn(2+)</name>
        <dbReference type="ChEBI" id="CHEBI:29105"/>
        <label>1</label>
    </ligand>
</feature>
<feature type="binding site" evidence="16">
    <location>
        <position position="160"/>
    </location>
    <ligand>
        <name>Ca(2+)</name>
        <dbReference type="ChEBI" id="CHEBI:29108"/>
        <label>2</label>
    </ligand>
</feature>
<evidence type="ECO:0000256" key="3">
    <source>
        <dbReference type="ARBA" id="ARBA00022525"/>
    </source>
</evidence>
<feature type="chain" id="PRO_5015879714" evidence="21">
    <location>
        <begin position="22"/>
        <end position="633"/>
    </location>
</feature>
<evidence type="ECO:0000313" key="23">
    <source>
        <dbReference type="EMBL" id="AWP00508.1"/>
    </source>
</evidence>